<dbReference type="InterPro" id="IPR050301">
    <property type="entry name" value="NTE"/>
</dbReference>
<evidence type="ECO:0000256" key="1">
    <source>
        <dbReference type="ARBA" id="ARBA00022801"/>
    </source>
</evidence>
<dbReference type="AlphaFoldDB" id="A0A7Z0QM25"/>
<dbReference type="InterPro" id="IPR016035">
    <property type="entry name" value="Acyl_Trfase/lysoPLipase"/>
</dbReference>
<proteinExistence type="predicted"/>
<dbReference type="PANTHER" id="PTHR14226:SF78">
    <property type="entry name" value="SLR0060 PROTEIN"/>
    <property type="match status" value="1"/>
</dbReference>
<protein>
    <submittedName>
        <fullName evidence="6">Patatin-like phospholipase family protein</fullName>
    </submittedName>
</protein>
<feature type="transmembrane region" description="Helical" evidence="4">
    <location>
        <begin position="90"/>
        <end position="115"/>
    </location>
</feature>
<keyword evidence="7" id="KW-0614">Plasmid</keyword>
<reference evidence="7 8" key="3">
    <citation type="journal article" date="2022" name="Int. J. Syst. Evol. Microbiol.">
        <title>Strains of Bradyrhizobium barranii sp. nov. associated with legumes native to Canada are symbionts of soybeans and belong to different subspecies (subsp. barranii subsp. nov. and subsp. apii subsp. nov.) and symbiovars (sv. glycinearum and sv. septentrionale).</title>
        <authorList>
            <person name="Bromfield E.S.P."/>
            <person name="Cloutier S."/>
            <person name="Wasai-Hara S."/>
            <person name="Minamisawa K."/>
        </authorList>
    </citation>
    <scope>NUCLEOTIDE SEQUENCE [LARGE SCALE GENOMIC DNA]</scope>
    <source>
        <strain evidence="8">323S2</strain>
        <plasmid evidence="7 8">pBb323S2c</plasmid>
    </source>
</reference>
<name>A0A7Z0QM25_9BRAD</name>
<reference evidence="6" key="2">
    <citation type="submission" date="2020-06" db="EMBL/GenBank/DDBJ databases">
        <title>Whole Genome Sequence of Bradyrhizobium sp. Strain 323S2.</title>
        <authorList>
            <person name="Bromfield E.S.P."/>
        </authorList>
    </citation>
    <scope>NUCLEOTIDE SEQUENCE [LARGE SCALE GENOMIC DNA]</scope>
    <source>
        <strain evidence="6">323S2</strain>
    </source>
</reference>
<evidence type="ECO:0000313" key="6">
    <source>
        <dbReference type="EMBL" id="NYY96955.1"/>
    </source>
</evidence>
<gene>
    <name evidence="7" type="ORF">G6321_00003365</name>
    <name evidence="6" type="ORF">G6321_54830</name>
</gene>
<accession>A0A7Z0QM25</accession>
<reference evidence="7 8" key="1">
    <citation type="journal article" date="2017" name="Syst. Appl. Microbiol.">
        <title>Soybeans inoculated with root zone soils of Canadian native legumes harbour diverse and novel Bradyrhizobium spp. that possess agricultural potential.</title>
        <authorList>
            <person name="Bromfield E.S.P."/>
            <person name="Cloutier S."/>
            <person name="Tambong J.T."/>
            <person name="Tran Thi T.V."/>
        </authorList>
    </citation>
    <scope>NUCLEOTIDE SEQUENCE [LARGE SCALE GENOMIC DNA]</scope>
    <source>
        <strain evidence="7 8">323S2</strain>
    </source>
</reference>
<dbReference type="Proteomes" id="UP000564836">
    <property type="component" value="Plasmid pBb323S2c"/>
</dbReference>
<keyword evidence="4" id="KW-0812">Transmembrane</keyword>
<keyword evidence="3" id="KW-0443">Lipid metabolism</keyword>
<sequence>MNESAEPKIGLALSGGGARAIAFHLGCLRALHRLGLLDRVAVLSTVSGGSVIGAYFHAQVNAKGGDFAAFEANIRALLARGLARPMCRKLFSWLGIKVAAAFAMIGIVALGITLIKMLMKIARWIMPRALAADFERFEMRSPLHRFASRTTLLEAVLNDLLFKEASLNSLRSQPHLVINATELRTGSAFRFGTKESGSWRWGKLHRNDASVAHAVAASAAYPLFLPAFDETLTFEKGGELKPSRVILTDGGVYDNLGLGCLWPDRSPDVSLNVVPIDVIVCCSAGYGLRQDPPSQFIGARMLSVFSTIFDRAQNAAIHRLHEAQRTGQIKSFLFPYLGQLDRNLPNPPADLVRREEAHAYPTDFNAMSNEWIERLSLRGEQLTLCLALAYIPHLINETSVAPA</sequence>
<evidence type="ECO:0000313" key="8">
    <source>
        <dbReference type="Proteomes" id="UP000564836"/>
    </source>
</evidence>
<keyword evidence="2" id="KW-0442">Lipid degradation</keyword>
<evidence type="ECO:0000256" key="2">
    <source>
        <dbReference type="ARBA" id="ARBA00022963"/>
    </source>
</evidence>
<evidence type="ECO:0000313" key="7">
    <source>
        <dbReference type="EMBL" id="UGX89838.1"/>
    </source>
</evidence>
<evidence type="ECO:0000259" key="5">
    <source>
        <dbReference type="Pfam" id="PF01734"/>
    </source>
</evidence>
<dbReference type="GO" id="GO:0016787">
    <property type="term" value="F:hydrolase activity"/>
    <property type="evidence" value="ECO:0007669"/>
    <property type="project" value="UniProtKB-KW"/>
</dbReference>
<keyword evidence="4" id="KW-0472">Membrane</keyword>
<geneLocation type="plasmid" evidence="7 8">
    <name>pBb323S2c</name>
</geneLocation>
<evidence type="ECO:0000256" key="4">
    <source>
        <dbReference type="SAM" id="Phobius"/>
    </source>
</evidence>
<evidence type="ECO:0000256" key="3">
    <source>
        <dbReference type="ARBA" id="ARBA00023098"/>
    </source>
</evidence>
<feature type="domain" description="PNPLA" evidence="5">
    <location>
        <begin position="11"/>
        <end position="258"/>
    </location>
</feature>
<dbReference type="InterPro" id="IPR002641">
    <property type="entry name" value="PNPLA_dom"/>
</dbReference>
<dbReference type="EMBL" id="JACBFH010000005">
    <property type="protein sequence ID" value="NYY96955.1"/>
    <property type="molecule type" value="Genomic_DNA"/>
</dbReference>
<dbReference type="RefSeq" id="WP_166354616.1">
    <property type="nucleotide sequence ID" value="NZ_CP049702.1"/>
</dbReference>
<organism evidence="6">
    <name type="scientific">Bradyrhizobium barranii subsp. barranii</name>
    <dbReference type="NCBI Taxonomy" id="2823807"/>
    <lineage>
        <taxon>Bacteria</taxon>
        <taxon>Pseudomonadati</taxon>
        <taxon>Pseudomonadota</taxon>
        <taxon>Alphaproteobacteria</taxon>
        <taxon>Hyphomicrobiales</taxon>
        <taxon>Nitrobacteraceae</taxon>
        <taxon>Bradyrhizobium</taxon>
        <taxon>Bradyrhizobium barranii</taxon>
    </lineage>
</organism>
<dbReference type="SUPFAM" id="SSF52151">
    <property type="entry name" value="FabD/lysophospholipase-like"/>
    <property type="match status" value="1"/>
</dbReference>
<dbReference type="Gene3D" id="3.40.1090.10">
    <property type="entry name" value="Cytosolic phospholipase A2 catalytic domain"/>
    <property type="match status" value="2"/>
</dbReference>
<keyword evidence="4" id="KW-1133">Transmembrane helix</keyword>
<dbReference type="EMBL" id="CP088279">
    <property type="protein sequence ID" value="UGX89838.1"/>
    <property type="molecule type" value="Genomic_DNA"/>
</dbReference>
<dbReference type="PANTHER" id="PTHR14226">
    <property type="entry name" value="NEUROPATHY TARGET ESTERASE/SWISS CHEESE D.MELANOGASTER"/>
    <property type="match status" value="1"/>
</dbReference>
<dbReference type="Pfam" id="PF01734">
    <property type="entry name" value="Patatin"/>
    <property type="match status" value="1"/>
</dbReference>
<dbReference type="GO" id="GO:0016042">
    <property type="term" value="P:lipid catabolic process"/>
    <property type="evidence" value="ECO:0007669"/>
    <property type="project" value="UniProtKB-KW"/>
</dbReference>
<keyword evidence="1" id="KW-0378">Hydrolase</keyword>